<evidence type="ECO:0000313" key="3">
    <source>
        <dbReference type="Proteomes" id="UP001596523"/>
    </source>
</evidence>
<dbReference type="PRINTS" id="PR00364">
    <property type="entry name" value="DISEASERSIST"/>
</dbReference>
<dbReference type="GO" id="GO:0005524">
    <property type="term" value="F:ATP binding"/>
    <property type="evidence" value="ECO:0007669"/>
    <property type="project" value="UniProtKB-KW"/>
</dbReference>
<dbReference type="SUPFAM" id="SSF52540">
    <property type="entry name" value="P-loop containing nucleoside triphosphate hydrolases"/>
    <property type="match status" value="1"/>
</dbReference>
<keyword evidence="2" id="KW-0067">ATP-binding</keyword>
<dbReference type="EMBL" id="JBHTCF010000002">
    <property type="protein sequence ID" value="MFC7303920.1"/>
    <property type="molecule type" value="Genomic_DNA"/>
</dbReference>
<reference evidence="3" key="1">
    <citation type="journal article" date="2019" name="Int. J. Syst. Evol. Microbiol.">
        <title>The Global Catalogue of Microorganisms (GCM) 10K type strain sequencing project: providing services to taxonomists for standard genome sequencing and annotation.</title>
        <authorList>
            <consortium name="The Broad Institute Genomics Platform"/>
            <consortium name="The Broad Institute Genome Sequencing Center for Infectious Disease"/>
            <person name="Wu L."/>
            <person name="Ma J."/>
        </authorList>
    </citation>
    <scope>NUCLEOTIDE SEQUENCE [LARGE SCALE GENOMIC DNA]</scope>
    <source>
        <strain evidence="3">SYNS20</strain>
    </source>
</reference>
<accession>A0ABW2JER5</accession>
<feature type="region of interest" description="Disordered" evidence="1">
    <location>
        <begin position="40"/>
        <end position="68"/>
    </location>
</feature>
<comment type="caution">
    <text evidence="2">The sequence shown here is derived from an EMBL/GenBank/DDBJ whole genome shotgun (WGS) entry which is preliminary data.</text>
</comment>
<dbReference type="Gene3D" id="3.40.50.300">
    <property type="entry name" value="P-loop containing nucleotide triphosphate hydrolases"/>
    <property type="match status" value="1"/>
</dbReference>
<protein>
    <submittedName>
        <fullName evidence="2">ATP-binding protein</fullName>
    </submittedName>
</protein>
<organism evidence="2 3">
    <name type="scientific">Streptomyces monticola</name>
    <dbReference type="NCBI Taxonomy" id="2666263"/>
    <lineage>
        <taxon>Bacteria</taxon>
        <taxon>Bacillati</taxon>
        <taxon>Actinomycetota</taxon>
        <taxon>Actinomycetes</taxon>
        <taxon>Kitasatosporales</taxon>
        <taxon>Streptomycetaceae</taxon>
        <taxon>Streptomyces</taxon>
    </lineage>
</organism>
<dbReference type="PANTHER" id="PTHR47691:SF3">
    <property type="entry name" value="HTH-TYPE TRANSCRIPTIONAL REGULATOR RV0890C-RELATED"/>
    <property type="match status" value="1"/>
</dbReference>
<dbReference type="Proteomes" id="UP001596523">
    <property type="component" value="Unassembled WGS sequence"/>
</dbReference>
<sequence>MTGKGRPSAGNLPQETTGLIGRERELDALSALLSGGGQAAAGAVGASGRPGGITTPTGSGTTTLTRGGITTLTRGGITTLTGGGGIGKTRLALRAARDAGRLFPDGVWLAELSPLRSQDPELLALTVSEALRLTDQTVRPMPEVLAEWLADKHLLLVLDTCEHLVQPCARLLRRLTAAAPGVHFLCTSRQPLRVSGERLLAFGPLTVPGPRGDTAAEACEALTLFEQRAAAAALGLAFTAAERTAAAEVCRKLDGIPLAIELAGARLCQMPVAELAARIHERFEILGADGADGVEGAGAAGAADTADPVEGAHPRHRTLRAAIGWSLELCTPEERLLWARLSVFSGGFDEEAAQQVCAGGPLSAARIGPVLAGLVSKSVVVARAGRYQMLDTLREYGAQWLAGLGEDKAVQLRHAEVYLRLARQVDHDWIGPRQREWSARLAVEHANLRAALECHLRYGDAGAAVGMAGALWCFWFCCGFLREGCDFLDRALALAPVPDPAGAASASGHLQAVRDRVKAVWVRGYLANVQGDPDLPERAAAECAALARPGDDSGAALAAAQLTAARLTLYGDQRATVAALAGWPADAPGRHAHPFWVMGRLTLGYALAQEGEFAAVADLMGGLRAECAAQGEVWAASIAEYLCALGKLGSGGHAEAVTSAQLALEGPQALRDTLMSAVILDVLAPATLAVGGTRRAARLQGVAHGLWRHVGGSPHSASPHFRAARQACERGARDILGDTVYDQAFQEGFALAWDEGIAYARGTALPPGHRPSGSSCGK</sequence>
<name>A0ABW2JER5_9ACTN</name>
<gene>
    <name evidence="2" type="ORF">ACFQVC_06795</name>
</gene>
<evidence type="ECO:0000313" key="2">
    <source>
        <dbReference type="EMBL" id="MFC7303920.1"/>
    </source>
</evidence>
<dbReference type="PANTHER" id="PTHR47691">
    <property type="entry name" value="REGULATOR-RELATED"/>
    <property type="match status" value="1"/>
</dbReference>
<keyword evidence="2" id="KW-0547">Nucleotide-binding</keyword>
<keyword evidence="3" id="KW-1185">Reference proteome</keyword>
<dbReference type="RefSeq" id="WP_381827583.1">
    <property type="nucleotide sequence ID" value="NZ_JBHTCF010000002.1"/>
</dbReference>
<dbReference type="InterPro" id="IPR027417">
    <property type="entry name" value="P-loop_NTPase"/>
</dbReference>
<proteinExistence type="predicted"/>
<evidence type="ECO:0000256" key="1">
    <source>
        <dbReference type="SAM" id="MobiDB-lite"/>
    </source>
</evidence>